<name>A0ABP4YUS4_9ACTN</name>
<comment type="subcellular location">
    <subcellularLocation>
        <location evidence="1">Cell membrane</location>
        <topology evidence="1">Multi-pass membrane protein</topology>
    </subcellularLocation>
</comment>
<feature type="transmembrane region" description="Helical" evidence="7">
    <location>
        <begin position="293"/>
        <end position="315"/>
    </location>
</feature>
<evidence type="ECO:0000313" key="11">
    <source>
        <dbReference type="Proteomes" id="UP001500218"/>
    </source>
</evidence>
<evidence type="ECO:0000256" key="4">
    <source>
        <dbReference type="ARBA" id="ARBA00022840"/>
    </source>
</evidence>
<evidence type="ECO:0000259" key="8">
    <source>
        <dbReference type="PROSITE" id="PS50893"/>
    </source>
</evidence>
<keyword evidence="5 7" id="KW-1133">Transmembrane helix</keyword>
<evidence type="ECO:0000259" key="9">
    <source>
        <dbReference type="PROSITE" id="PS50929"/>
    </source>
</evidence>
<comment type="caution">
    <text evidence="10">The sequence shown here is derived from an EMBL/GenBank/DDBJ whole genome shotgun (WGS) entry which is preliminary data.</text>
</comment>
<evidence type="ECO:0000256" key="7">
    <source>
        <dbReference type="SAM" id="Phobius"/>
    </source>
</evidence>
<evidence type="ECO:0000256" key="6">
    <source>
        <dbReference type="ARBA" id="ARBA00023136"/>
    </source>
</evidence>
<dbReference type="Gene3D" id="1.20.1560.10">
    <property type="entry name" value="ABC transporter type 1, transmembrane domain"/>
    <property type="match status" value="1"/>
</dbReference>
<feature type="transmembrane region" description="Helical" evidence="7">
    <location>
        <begin position="22"/>
        <end position="50"/>
    </location>
</feature>
<evidence type="ECO:0000313" key="10">
    <source>
        <dbReference type="EMBL" id="GAA1828689.1"/>
    </source>
</evidence>
<evidence type="ECO:0000256" key="5">
    <source>
        <dbReference type="ARBA" id="ARBA00022989"/>
    </source>
</evidence>
<keyword evidence="3" id="KW-0547">Nucleotide-binding</keyword>
<proteinExistence type="predicted"/>
<dbReference type="InterPro" id="IPR003593">
    <property type="entry name" value="AAA+_ATPase"/>
</dbReference>
<dbReference type="PANTHER" id="PTHR24221:SF654">
    <property type="entry name" value="ATP-BINDING CASSETTE SUB-FAMILY B MEMBER 6"/>
    <property type="match status" value="1"/>
</dbReference>
<dbReference type="InterPro" id="IPR027417">
    <property type="entry name" value="P-loop_NTPase"/>
</dbReference>
<dbReference type="PANTHER" id="PTHR24221">
    <property type="entry name" value="ATP-BINDING CASSETTE SUB-FAMILY B"/>
    <property type="match status" value="1"/>
</dbReference>
<feature type="transmembrane region" description="Helical" evidence="7">
    <location>
        <begin position="260"/>
        <end position="281"/>
    </location>
</feature>
<dbReference type="PROSITE" id="PS50893">
    <property type="entry name" value="ABC_TRANSPORTER_2"/>
    <property type="match status" value="1"/>
</dbReference>
<dbReference type="Proteomes" id="UP001500218">
    <property type="component" value="Unassembled WGS sequence"/>
</dbReference>
<feature type="transmembrane region" description="Helical" evidence="7">
    <location>
        <begin position="173"/>
        <end position="190"/>
    </location>
</feature>
<keyword evidence="6 7" id="KW-0472">Membrane</keyword>
<sequence length="621" mass="66850">MDPVSPRGALPSVRGARAVAQAVVLCAGAAPFAAGVSIAVMVLMGIVPVGVAWSTKLVLDGLGGGSPAQARLGIVGLVAMGVATALVSHVRRYFEQELTRRVTLRTQVDLFTAVSAYDGLEEIEDSRFHDKLTIAREASRFAPIQIMSSLLSLAASAITLVGFGYTLLRLNGWLAALVLLSALPTFYAQLRLTRRRTEMIVRTTPHWRRQAFYSDLLLDPRAAKEVRLFGLGSFFRARMVREIRAGQADERTQDRYAFRVDLALSTLTSVVAGAALIYFVNRIAAGHGTAGDLVILIAALASVQASLIAVVMDVATMGQLAMSFGHYLDVTRVNRATPKQYRVAALPPLAAGIEFRDVWFRYAPTHDWILRGVNLEIPRGSSVALVGGNGAGKSTIVKLLCGFYPVSRGTIRWDGIDISDIPPAELRQRIRATFQDFMTYEFSAADNLAVGDIAAGGERRSLEAAAAWAGMADTLAALPKGYDTLLSRTFSDGTDLTTDGAEVGVLLSGGQWQRLALARAVLRRSVDLLILDEPSSGLDVRAEHEIHRRLVDLRQGRTSLLISHRLNTVRDADIIVVLESGVVVERGDHDGLMAADGTYAAMFRLQAAGFAETAPAGADMP</sequence>
<evidence type="ECO:0000256" key="2">
    <source>
        <dbReference type="ARBA" id="ARBA00022692"/>
    </source>
</evidence>
<dbReference type="InterPro" id="IPR036640">
    <property type="entry name" value="ABC1_TM_sf"/>
</dbReference>
<keyword evidence="11" id="KW-1185">Reference proteome</keyword>
<dbReference type="GO" id="GO:0005524">
    <property type="term" value="F:ATP binding"/>
    <property type="evidence" value="ECO:0007669"/>
    <property type="project" value="UniProtKB-KW"/>
</dbReference>
<accession>A0ABP4YUS4</accession>
<feature type="domain" description="ABC transmembrane type-1" evidence="9">
    <location>
        <begin position="36"/>
        <end position="319"/>
    </location>
</feature>
<feature type="domain" description="ABC transporter" evidence="8">
    <location>
        <begin position="353"/>
        <end position="605"/>
    </location>
</feature>
<feature type="transmembrane region" description="Helical" evidence="7">
    <location>
        <begin position="70"/>
        <end position="90"/>
    </location>
</feature>
<evidence type="ECO:0000256" key="1">
    <source>
        <dbReference type="ARBA" id="ARBA00004651"/>
    </source>
</evidence>
<dbReference type="SUPFAM" id="SSF52540">
    <property type="entry name" value="P-loop containing nucleoside triphosphate hydrolases"/>
    <property type="match status" value="1"/>
</dbReference>
<keyword evidence="4 10" id="KW-0067">ATP-binding</keyword>
<dbReference type="SUPFAM" id="SSF90123">
    <property type="entry name" value="ABC transporter transmembrane region"/>
    <property type="match status" value="1"/>
</dbReference>
<dbReference type="InterPro" id="IPR017871">
    <property type="entry name" value="ABC_transporter-like_CS"/>
</dbReference>
<dbReference type="SMART" id="SM00382">
    <property type="entry name" value="AAA"/>
    <property type="match status" value="1"/>
</dbReference>
<protein>
    <submittedName>
        <fullName evidence="10">ABC transporter ATP-binding protein</fullName>
    </submittedName>
</protein>
<dbReference type="PROSITE" id="PS50929">
    <property type="entry name" value="ABC_TM1F"/>
    <property type="match status" value="1"/>
</dbReference>
<dbReference type="InterPro" id="IPR039421">
    <property type="entry name" value="Type_1_exporter"/>
</dbReference>
<dbReference type="InterPro" id="IPR011527">
    <property type="entry name" value="ABC1_TM_dom"/>
</dbReference>
<dbReference type="Pfam" id="PF00005">
    <property type="entry name" value="ABC_tran"/>
    <property type="match status" value="1"/>
</dbReference>
<organism evidence="10 11">
    <name type="scientific">Luedemannella flava</name>
    <dbReference type="NCBI Taxonomy" id="349316"/>
    <lineage>
        <taxon>Bacteria</taxon>
        <taxon>Bacillati</taxon>
        <taxon>Actinomycetota</taxon>
        <taxon>Actinomycetes</taxon>
        <taxon>Micromonosporales</taxon>
        <taxon>Micromonosporaceae</taxon>
        <taxon>Luedemannella</taxon>
    </lineage>
</organism>
<dbReference type="PROSITE" id="PS00211">
    <property type="entry name" value="ABC_TRANSPORTER_1"/>
    <property type="match status" value="1"/>
</dbReference>
<dbReference type="EMBL" id="BAAALT010000249">
    <property type="protein sequence ID" value="GAA1828689.1"/>
    <property type="molecule type" value="Genomic_DNA"/>
</dbReference>
<dbReference type="Gene3D" id="3.40.50.300">
    <property type="entry name" value="P-loop containing nucleotide triphosphate hydrolases"/>
    <property type="match status" value="1"/>
</dbReference>
<evidence type="ECO:0000256" key="3">
    <source>
        <dbReference type="ARBA" id="ARBA00022741"/>
    </source>
</evidence>
<feature type="transmembrane region" description="Helical" evidence="7">
    <location>
        <begin position="146"/>
        <end position="167"/>
    </location>
</feature>
<gene>
    <name evidence="10" type="ORF">GCM10009682_54610</name>
</gene>
<dbReference type="RefSeq" id="WP_344138488.1">
    <property type="nucleotide sequence ID" value="NZ_BAAALT010000249.1"/>
</dbReference>
<keyword evidence="2 7" id="KW-0812">Transmembrane</keyword>
<dbReference type="InterPro" id="IPR003439">
    <property type="entry name" value="ABC_transporter-like_ATP-bd"/>
</dbReference>
<reference evidence="11" key="1">
    <citation type="journal article" date="2019" name="Int. J. Syst. Evol. Microbiol.">
        <title>The Global Catalogue of Microorganisms (GCM) 10K type strain sequencing project: providing services to taxonomists for standard genome sequencing and annotation.</title>
        <authorList>
            <consortium name="The Broad Institute Genomics Platform"/>
            <consortium name="The Broad Institute Genome Sequencing Center for Infectious Disease"/>
            <person name="Wu L."/>
            <person name="Ma J."/>
        </authorList>
    </citation>
    <scope>NUCLEOTIDE SEQUENCE [LARGE SCALE GENOMIC DNA]</scope>
    <source>
        <strain evidence="11">JCM 13250</strain>
    </source>
</reference>